<evidence type="ECO:0000256" key="1">
    <source>
        <dbReference type="SAM" id="SignalP"/>
    </source>
</evidence>
<dbReference type="Proteomes" id="UP001163846">
    <property type="component" value="Unassembled WGS sequence"/>
</dbReference>
<keyword evidence="3" id="KW-1185">Reference proteome</keyword>
<dbReference type="EMBL" id="MU806004">
    <property type="protein sequence ID" value="KAJ3842467.1"/>
    <property type="molecule type" value="Genomic_DNA"/>
</dbReference>
<comment type="caution">
    <text evidence="2">The sequence shown here is derived from an EMBL/GenBank/DDBJ whole genome shotgun (WGS) entry which is preliminary data.</text>
</comment>
<proteinExistence type="predicted"/>
<keyword evidence="1" id="KW-0732">Signal</keyword>
<feature type="chain" id="PRO_5041318188" evidence="1">
    <location>
        <begin position="22"/>
        <end position="110"/>
    </location>
</feature>
<evidence type="ECO:0000313" key="3">
    <source>
        <dbReference type="Proteomes" id="UP001163846"/>
    </source>
</evidence>
<sequence length="110" mass="12350">MAWAFSSLYIIILMPKQAVWGLMRNNQQPSQVYAHQSFKREVLVSSQFHNIFVSLAGLSLSWSASSSGISLVLEKDKTLKEPIAILFTTLRTRLSRTSIISSLLACQHQP</sequence>
<feature type="signal peptide" evidence="1">
    <location>
        <begin position="1"/>
        <end position="21"/>
    </location>
</feature>
<dbReference type="AlphaFoldDB" id="A0AA38PGE2"/>
<gene>
    <name evidence="2" type="ORF">F5878DRAFT_391643</name>
</gene>
<evidence type="ECO:0000313" key="2">
    <source>
        <dbReference type="EMBL" id="KAJ3842467.1"/>
    </source>
</evidence>
<protein>
    <submittedName>
        <fullName evidence="2">Uncharacterized protein</fullName>
    </submittedName>
</protein>
<accession>A0AA38PGE2</accession>
<name>A0AA38PGE2_9AGAR</name>
<organism evidence="2 3">
    <name type="scientific">Lentinula raphanica</name>
    <dbReference type="NCBI Taxonomy" id="153919"/>
    <lineage>
        <taxon>Eukaryota</taxon>
        <taxon>Fungi</taxon>
        <taxon>Dikarya</taxon>
        <taxon>Basidiomycota</taxon>
        <taxon>Agaricomycotina</taxon>
        <taxon>Agaricomycetes</taxon>
        <taxon>Agaricomycetidae</taxon>
        <taxon>Agaricales</taxon>
        <taxon>Marasmiineae</taxon>
        <taxon>Omphalotaceae</taxon>
        <taxon>Lentinula</taxon>
    </lineage>
</organism>
<reference evidence="2" key="1">
    <citation type="submission" date="2022-08" db="EMBL/GenBank/DDBJ databases">
        <authorList>
            <consortium name="DOE Joint Genome Institute"/>
            <person name="Min B."/>
            <person name="Riley R."/>
            <person name="Sierra-Patev S."/>
            <person name="Naranjo-Ortiz M."/>
            <person name="Looney B."/>
            <person name="Konkel Z."/>
            <person name="Slot J.C."/>
            <person name="Sakamoto Y."/>
            <person name="Steenwyk J.L."/>
            <person name="Rokas A."/>
            <person name="Carro J."/>
            <person name="Camarero S."/>
            <person name="Ferreira P."/>
            <person name="Molpeceres G."/>
            <person name="Ruiz-Duenas F.J."/>
            <person name="Serrano A."/>
            <person name="Henrissat B."/>
            <person name="Drula E."/>
            <person name="Hughes K.W."/>
            <person name="Mata J.L."/>
            <person name="Ishikawa N.K."/>
            <person name="Vargas-Isla R."/>
            <person name="Ushijima S."/>
            <person name="Smith C.A."/>
            <person name="Ahrendt S."/>
            <person name="Andreopoulos W."/>
            <person name="He G."/>
            <person name="Labutti K."/>
            <person name="Lipzen A."/>
            <person name="Ng V."/>
            <person name="Sandor L."/>
            <person name="Barry K."/>
            <person name="Martinez A.T."/>
            <person name="Xiao Y."/>
            <person name="Gibbons J.G."/>
            <person name="Terashima K."/>
            <person name="Hibbett D.S."/>
            <person name="Grigoriev I.V."/>
        </authorList>
    </citation>
    <scope>NUCLEOTIDE SEQUENCE</scope>
    <source>
        <strain evidence="2">TFB9207</strain>
    </source>
</reference>